<comment type="similarity">
    <text evidence="1">Belongs to the WASH1 family.</text>
</comment>
<evidence type="ECO:0000256" key="2">
    <source>
        <dbReference type="ARBA" id="ARBA00023203"/>
    </source>
</evidence>
<dbReference type="GO" id="GO:0043014">
    <property type="term" value="F:alpha-tubulin binding"/>
    <property type="evidence" value="ECO:0007669"/>
    <property type="project" value="InterPro"/>
</dbReference>
<gene>
    <name evidence="4" type="ORF">WUBG_15095</name>
</gene>
<dbReference type="GO" id="GO:0055037">
    <property type="term" value="C:recycling endosome"/>
    <property type="evidence" value="ECO:0007669"/>
    <property type="project" value="TreeGrafter"/>
</dbReference>
<accession>J9EAG6</accession>
<dbReference type="GO" id="GO:0043015">
    <property type="term" value="F:gamma-tubulin binding"/>
    <property type="evidence" value="ECO:0007669"/>
    <property type="project" value="TreeGrafter"/>
</dbReference>
<dbReference type="AlphaFoldDB" id="J9EAG6"/>
<dbReference type="PANTHER" id="PTHR23331:SF1">
    <property type="entry name" value="WASH COMPLEX SUBUNIT 1"/>
    <property type="match status" value="1"/>
</dbReference>
<dbReference type="Pfam" id="PF11945">
    <property type="entry name" value="WASH_WAHD"/>
    <property type="match status" value="1"/>
</dbReference>
<feature type="domain" description="WASH1 WAHD" evidence="3">
    <location>
        <begin position="2"/>
        <end position="221"/>
    </location>
</feature>
<dbReference type="GO" id="GO:0032456">
    <property type="term" value="P:endocytic recycling"/>
    <property type="evidence" value="ECO:0007669"/>
    <property type="project" value="TreeGrafter"/>
</dbReference>
<dbReference type="InterPro" id="IPR028290">
    <property type="entry name" value="WASH1"/>
</dbReference>
<feature type="non-terminal residue" evidence="4">
    <location>
        <position position="222"/>
    </location>
</feature>
<proteinExistence type="inferred from homology"/>
<dbReference type="GO" id="GO:0005829">
    <property type="term" value="C:cytosol"/>
    <property type="evidence" value="ECO:0007669"/>
    <property type="project" value="GOC"/>
</dbReference>
<keyword evidence="2" id="KW-0009">Actin-binding</keyword>
<dbReference type="GO" id="GO:0006887">
    <property type="term" value="P:exocytosis"/>
    <property type="evidence" value="ECO:0007669"/>
    <property type="project" value="TreeGrafter"/>
</dbReference>
<evidence type="ECO:0000259" key="3">
    <source>
        <dbReference type="Pfam" id="PF11945"/>
    </source>
</evidence>
<evidence type="ECO:0000313" key="4">
    <source>
        <dbReference type="EMBL" id="EJW73997.1"/>
    </source>
</evidence>
<reference evidence="5" key="1">
    <citation type="submission" date="2012-08" db="EMBL/GenBank/DDBJ databases">
        <title>The Genome Sequence of Wuchereria bancrofti.</title>
        <authorList>
            <person name="Nutman T.B."/>
            <person name="Fink D.L."/>
            <person name="Russ C."/>
            <person name="Young S."/>
            <person name="Zeng Q."/>
            <person name="Koehrsen M."/>
            <person name="Alvarado L."/>
            <person name="Berlin A."/>
            <person name="Chapman S.B."/>
            <person name="Chen Z."/>
            <person name="Freedman E."/>
            <person name="Gellesch M."/>
            <person name="Goldberg J."/>
            <person name="Griggs A."/>
            <person name="Gujja S."/>
            <person name="Heilman E.R."/>
            <person name="Heiman D."/>
            <person name="Hepburn T."/>
            <person name="Howarth C."/>
            <person name="Jen D."/>
            <person name="Larson L."/>
            <person name="Lewis B."/>
            <person name="Mehta T."/>
            <person name="Park D."/>
            <person name="Pearson M."/>
            <person name="Roberts A."/>
            <person name="Saif S."/>
            <person name="Shea T."/>
            <person name="Shenoy N."/>
            <person name="Sisk P."/>
            <person name="Stolte C."/>
            <person name="Sykes S."/>
            <person name="Walk T."/>
            <person name="White J."/>
            <person name="Yandava C."/>
            <person name="Haas B."/>
            <person name="Henn M.R."/>
            <person name="Nusbaum C."/>
            <person name="Birren B."/>
        </authorList>
    </citation>
    <scope>NUCLEOTIDE SEQUENCE [LARGE SCALE GENOMIC DNA]</scope>
    <source>
        <strain evidence="5">NA</strain>
    </source>
</reference>
<dbReference type="GO" id="GO:0042147">
    <property type="term" value="P:retrograde transport, endosome to Golgi"/>
    <property type="evidence" value="ECO:0007669"/>
    <property type="project" value="TreeGrafter"/>
</dbReference>
<dbReference type="InterPro" id="IPR021854">
    <property type="entry name" value="WASH1_WAHD"/>
</dbReference>
<organism evidence="4 5">
    <name type="scientific">Wuchereria bancrofti</name>
    <dbReference type="NCBI Taxonomy" id="6293"/>
    <lineage>
        <taxon>Eukaryota</taxon>
        <taxon>Metazoa</taxon>
        <taxon>Ecdysozoa</taxon>
        <taxon>Nematoda</taxon>
        <taxon>Chromadorea</taxon>
        <taxon>Rhabditida</taxon>
        <taxon>Spirurina</taxon>
        <taxon>Spiruromorpha</taxon>
        <taxon>Filarioidea</taxon>
        <taxon>Onchocercidae</taxon>
        <taxon>Wuchereria</taxon>
    </lineage>
</organism>
<evidence type="ECO:0000313" key="5">
    <source>
        <dbReference type="Proteomes" id="UP000004810"/>
    </source>
</evidence>
<comment type="caution">
    <text evidence="4">The sequence shown here is derived from an EMBL/GenBank/DDBJ whole genome shotgun (WGS) entry which is preliminary data.</text>
</comment>
<dbReference type="GO" id="GO:0005769">
    <property type="term" value="C:early endosome"/>
    <property type="evidence" value="ECO:0007669"/>
    <property type="project" value="InterPro"/>
</dbReference>
<evidence type="ECO:0000256" key="1">
    <source>
        <dbReference type="ARBA" id="ARBA00005602"/>
    </source>
</evidence>
<dbReference type="EMBL" id="ADBV01013041">
    <property type="protein sequence ID" value="EJW73997.1"/>
    <property type="molecule type" value="Genomic_DNA"/>
</dbReference>
<dbReference type="GO" id="GO:0034314">
    <property type="term" value="P:Arp2/3 complex-mediated actin nucleation"/>
    <property type="evidence" value="ECO:0007669"/>
    <property type="project" value="InterPro"/>
</dbReference>
<dbReference type="GO" id="GO:0071203">
    <property type="term" value="C:WASH complex"/>
    <property type="evidence" value="ECO:0007669"/>
    <property type="project" value="InterPro"/>
</dbReference>
<protein>
    <recommendedName>
        <fullName evidence="3">WASH1 WAHD domain-containing protein</fullName>
    </recommendedName>
</protein>
<sequence>MSLCMIPSDADHEEAVEWITFGLEQLINVSNEIFERLSNRIKNFSDHADRVQLDLRRVAKKIEQIRTMNTAIVISAPGKFIKTENECQQSILGRGLPTNVNALREISTKRKNDLNRSKDIATILDEKQTFYRFKERGMKPNRRTRQIPDNLQSAADLLLFNTTLNVYTDDRFIDPFDNVKIELRTESESKIQQLAPMTDDSTLAISVKQKADPLQYQPEFGS</sequence>
<name>J9EAG6_WUCBA</name>
<dbReference type="GO" id="GO:0003779">
    <property type="term" value="F:actin binding"/>
    <property type="evidence" value="ECO:0007669"/>
    <property type="project" value="UniProtKB-KW"/>
</dbReference>
<dbReference type="PANTHER" id="PTHR23331">
    <property type="entry name" value="CXYORF1"/>
    <property type="match status" value="1"/>
</dbReference>
<dbReference type="Proteomes" id="UP000004810">
    <property type="component" value="Unassembled WGS sequence"/>
</dbReference>